<evidence type="ECO:0000259" key="5">
    <source>
        <dbReference type="Pfam" id="PF02770"/>
    </source>
</evidence>
<dbReference type="InterPro" id="IPR006091">
    <property type="entry name" value="Acyl-CoA_Oxase/DH_mid-dom"/>
</dbReference>
<dbReference type="SUPFAM" id="SSF56645">
    <property type="entry name" value="Acyl-CoA dehydrogenase NM domain-like"/>
    <property type="match status" value="1"/>
</dbReference>
<dbReference type="Pfam" id="PF02770">
    <property type="entry name" value="Acyl-CoA_dh_M"/>
    <property type="match status" value="1"/>
</dbReference>
<feature type="non-terminal residue" evidence="6">
    <location>
        <position position="260"/>
    </location>
</feature>
<dbReference type="CDD" id="cd00567">
    <property type="entry name" value="ACAD"/>
    <property type="match status" value="1"/>
</dbReference>
<sequence>RTNAVSLMVGYEEVSRGDCGIAMTLSIPPWVFGPALRSHNERVINDLCPHFCAEEFHEACQAMTEPEGGCNIESADYRGKGIHTIARLDGDEWVINGAKQFPSGASVADAYLVTCTTDPKLAEEGIALIYVPAGTPGLSFDKPENKMGMRYTDVNASIHLDNVRVPKEYRASLEPGKDHQSFRNFLSWGRLSSAAFAVGAAQAALDIALDFTSNRFYGGKQVRQHSLQAAMLADMIIGVQSARFYYLTVATMFDNRKVYG</sequence>
<dbReference type="Gene3D" id="1.20.140.10">
    <property type="entry name" value="Butyryl-CoA Dehydrogenase, subunit A, domain 3"/>
    <property type="match status" value="1"/>
</dbReference>
<feature type="non-terminal residue" evidence="6">
    <location>
        <position position="1"/>
    </location>
</feature>
<dbReference type="AlphaFoldDB" id="X1PTR1"/>
<keyword evidence="2" id="KW-0285">Flavoprotein</keyword>
<organism evidence="6">
    <name type="scientific">marine sediment metagenome</name>
    <dbReference type="NCBI Taxonomy" id="412755"/>
    <lineage>
        <taxon>unclassified sequences</taxon>
        <taxon>metagenomes</taxon>
        <taxon>ecological metagenomes</taxon>
    </lineage>
</organism>
<evidence type="ECO:0000313" key="6">
    <source>
        <dbReference type="EMBL" id="GAI34254.1"/>
    </source>
</evidence>
<dbReference type="EMBL" id="BARV01028479">
    <property type="protein sequence ID" value="GAI34254.1"/>
    <property type="molecule type" value="Genomic_DNA"/>
</dbReference>
<dbReference type="SUPFAM" id="SSF47203">
    <property type="entry name" value="Acyl-CoA dehydrogenase C-terminal domain-like"/>
    <property type="match status" value="1"/>
</dbReference>
<protein>
    <recommendedName>
        <fullName evidence="7">Acyl-CoA dehydrogenase/oxidase C-terminal domain-containing protein</fullName>
    </recommendedName>
</protein>
<dbReference type="InterPro" id="IPR009075">
    <property type="entry name" value="AcylCo_DH/oxidase_C"/>
</dbReference>
<dbReference type="GO" id="GO:0046359">
    <property type="term" value="P:butyrate catabolic process"/>
    <property type="evidence" value="ECO:0007669"/>
    <property type="project" value="TreeGrafter"/>
</dbReference>
<keyword evidence="3" id="KW-0274">FAD</keyword>
<proteinExistence type="inferred from homology"/>
<evidence type="ECO:0000256" key="3">
    <source>
        <dbReference type="ARBA" id="ARBA00022827"/>
    </source>
</evidence>
<comment type="caution">
    <text evidence="6">The sequence shown here is derived from an EMBL/GenBank/DDBJ whole genome shotgun (WGS) entry which is preliminary data.</text>
</comment>
<evidence type="ECO:0000256" key="1">
    <source>
        <dbReference type="ARBA" id="ARBA00009347"/>
    </source>
</evidence>
<gene>
    <name evidence="6" type="ORF">S06H3_45579</name>
</gene>
<dbReference type="PANTHER" id="PTHR43884:SF12">
    <property type="entry name" value="ISOVALERYL-COA DEHYDROGENASE, MITOCHONDRIAL-RELATED"/>
    <property type="match status" value="1"/>
</dbReference>
<dbReference type="GO" id="GO:0003995">
    <property type="term" value="F:acyl-CoA dehydrogenase activity"/>
    <property type="evidence" value="ECO:0007669"/>
    <property type="project" value="TreeGrafter"/>
</dbReference>
<dbReference type="InterPro" id="IPR046373">
    <property type="entry name" value="Acyl-CoA_Oxase/DH_mid-dom_sf"/>
</dbReference>
<dbReference type="PANTHER" id="PTHR43884">
    <property type="entry name" value="ACYL-COA DEHYDROGENASE"/>
    <property type="match status" value="1"/>
</dbReference>
<evidence type="ECO:0000256" key="2">
    <source>
        <dbReference type="ARBA" id="ARBA00022630"/>
    </source>
</evidence>
<dbReference type="Gene3D" id="2.40.110.10">
    <property type="entry name" value="Butyryl-CoA Dehydrogenase, subunit A, domain 2"/>
    <property type="match status" value="1"/>
</dbReference>
<dbReference type="Pfam" id="PF00441">
    <property type="entry name" value="Acyl-CoA_dh_1"/>
    <property type="match status" value="1"/>
</dbReference>
<dbReference type="GO" id="GO:0033539">
    <property type="term" value="P:fatty acid beta-oxidation using acyl-CoA dehydrogenase"/>
    <property type="evidence" value="ECO:0007669"/>
    <property type="project" value="TreeGrafter"/>
</dbReference>
<dbReference type="InterPro" id="IPR009100">
    <property type="entry name" value="AcylCoA_DH/oxidase_NM_dom_sf"/>
</dbReference>
<accession>X1PTR1</accession>
<dbReference type="InterPro" id="IPR036250">
    <property type="entry name" value="AcylCo_DH-like_C"/>
</dbReference>
<evidence type="ECO:0008006" key="7">
    <source>
        <dbReference type="Google" id="ProtNLM"/>
    </source>
</evidence>
<reference evidence="6" key="1">
    <citation type="journal article" date="2014" name="Front. Microbiol.">
        <title>High frequency of phylogenetically diverse reductive dehalogenase-homologous genes in deep subseafloor sedimentary metagenomes.</title>
        <authorList>
            <person name="Kawai M."/>
            <person name="Futagami T."/>
            <person name="Toyoda A."/>
            <person name="Takaki Y."/>
            <person name="Nishi S."/>
            <person name="Hori S."/>
            <person name="Arai W."/>
            <person name="Tsubouchi T."/>
            <person name="Morono Y."/>
            <person name="Uchiyama I."/>
            <person name="Ito T."/>
            <person name="Fujiyama A."/>
            <person name="Inagaki F."/>
            <person name="Takami H."/>
        </authorList>
    </citation>
    <scope>NUCLEOTIDE SEQUENCE</scope>
    <source>
        <strain evidence="6">Expedition CK06-06</strain>
    </source>
</reference>
<dbReference type="GO" id="GO:0005739">
    <property type="term" value="C:mitochondrion"/>
    <property type="evidence" value="ECO:0007669"/>
    <property type="project" value="TreeGrafter"/>
</dbReference>
<comment type="similarity">
    <text evidence="1">Belongs to the acyl-CoA dehydrogenase family.</text>
</comment>
<evidence type="ECO:0000259" key="4">
    <source>
        <dbReference type="Pfam" id="PF00441"/>
    </source>
</evidence>
<name>X1PTR1_9ZZZZ</name>
<feature type="domain" description="Acyl-CoA dehydrogenase/oxidase C-terminal" evidence="4">
    <location>
        <begin position="183"/>
        <end position="257"/>
    </location>
</feature>
<feature type="domain" description="Acyl-CoA oxidase/dehydrogenase middle" evidence="5">
    <location>
        <begin position="60"/>
        <end position="163"/>
    </location>
</feature>